<evidence type="ECO:0000256" key="4">
    <source>
        <dbReference type="ARBA" id="ARBA00022806"/>
    </source>
</evidence>
<dbReference type="Pfam" id="PF02559">
    <property type="entry name" value="CarD_TRCF_RID"/>
    <property type="match status" value="1"/>
</dbReference>
<dbReference type="PANTHER" id="PTHR47964:SF1">
    <property type="entry name" value="ATP-DEPENDENT DNA HELICASE HOMOLOG RECG, CHLOROPLASTIC"/>
    <property type="match status" value="1"/>
</dbReference>
<evidence type="ECO:0000259" key="9">
    <source>
        <dbReference type="PROSITE" id="PS51192"/>
    </source>
</evidence>
<dbReference type="Pfam" id="PF00271">
    <property type="entry name" value="Helicase_C"/>
    <property type="match status" value="1"/>
</dbReference>
<dbReference type="SUPFAM" id="SSF52540">
    <property type="entry name" value="P-loop containing nucleoside triphosphate hydrolases"/>
    <property type="match status" value="1"/>
</dbReference>
<name>A0ABD1Z8J6_9MARC</name>
<dbReference type="PANTHER" id="PTHR47964">
    <property type="entry name" value="ATP-DEPENDENT DNA HELICASE HOMOLOG RECG, CHLOROPLASTIC"/>
    <property type="match status" value="1"/>
</dbReference>
<dbReference type="Proteomes" id="UP001605036">
    <property type="component" value="Unassembled WGS sequence"/>
</dbReference>
<dbReference type="SUPFAM" id="SSF141259">
    <property type="entry name" value="CarD-like"/>
    <property type="match status" value="1"/>
</dbReference>
<accession>A0ABD1Z8J6</accession>
<evidence type="ECO:0000256" key="2">
    <source>
        <dbReference type="ARBA" id="ARBA00022763"/>
    </source>
</evidence>
<dbReference type="Gene3D" id="3.90.1150.50">
    <property type="entry name" value="Transcription-repair-coupling factor, D7 domain"/>
    <property type="match status" value="1"/>
</dbReference>
<dbReference type="InterPro" id="IPR037235">
    <property type="entry name" value="TRCF-like_C_D7"/>
</dbReference>
<dbReference type="InterPro" id="IPR047112">
    <property type="entry name" value="RecG/Mfd"/>
</dbReference>
<dbReference type="GO" id="GO:0006281">
    <property type="term" value="P:DNA repair"/>
    <property type="evidence" value="ECO:0007669"/>
    <property type="project" value="UniProtKB-KW"/>
</dbReference>
<dbReference type="SUPFAM" id="SSF143517">
    <property type="entry name" value="TRCF domain-like"/>
    <property type="match status" value="1"/>
</dbReference>
<keyword evidence="1" id="KW-0547">Nucleotide-binding</keyword>
<dbReference type="GO" id="GO:0016787">
    <property type="term" value="F:hydrolase activity"/>
    <property type="evidence" value="ECO:0007669"/>
    <property type="project" value="UniProtKB-KW"/>
</dbReference>
<evidence type="ECO:0000256" key="5">
    <source>
        <dbReference type="ARBA" id="ARBA00022840"/>
    </source>
</evidence>
<dbReference type="InterPro" id="IPR001650">
    <property type="entry name" value="Helicase_C-like"/>
</dbReference>
<evidence type="ECO:0000313" key="12">
    <source>
        <dbReference type="Proteomes" id="UP001605036"/>
    </source>
</evidence>
<feature type="compositionally biased region" description="Low complexity" evidence="8">
    <location>
        <begin position="318"/>
        <end position="330"/>
    </location>
</feature>
<dbReference type="InterPro" id="IPR036101">
    <property type="entry name" value="CarD-like/TRCF_RID_sf"/>
</dbReference>
<evidence type="ECO:0008006" key="13">
    <source>
        <dbReference type="Google" id="ProtNLM"/>
    </source>
</evidence>
<feature type="compositionally biased region" description="Low complexity" evidence="8">
    <location>
        <begin position="348"/>
        <end position="360"/>
    </location>
</feature>
<dbReference type="GO" id="GO:0004386">
    <property type="term" value="F:helicase activity"/>
    <property type="evidence" value="ECO:0007669"/>
    <property type="project" value="UniProtKB-KW"/>
</dbReference>
<dbReference type="SMART" id="SM01058">
    <property type="entry name" value="CarD_TRCF"/>
    <property type="match status" value="1"/>
</dbReference>
<organism evidence="11 12">
    <name type="scientific">Riccia fluitans</name>
    <dbReference type="NCBI Taxonomy" id="41844"/>
    <lineage>
        <taxon>Eukaryota</taxon>
        <taxon>Viridiplantae</taxon>
        <taxon>Streptophyta</taxon>
        <taxon>Embryophyta</taxon>
        <taxon>Marchantiophyta</taxon>
        <taxon>Marchantiopsida</taxon>
        <taxon>Marchantiidae</taxon>
        <taxon>Marchantiales</taxon>
        <taxon>Ricciaceae</taxon>
        <taxon>Riccia</taxon>
    </lineage>
</organism>
<dbReference type="EMBL" id="JBHFFA010000002">
    <property type="protein sequence ID" value="KAL2643719.1"/>
    <property type="molecule type" value="Genomic_DNA"/>
</dbReference>
<feature type="compositionally biased region" description="Polar residues" evidence="8">
    <location>
        <begin position="145"/>
        <end position="166"/>
    </location>
</feature>
<dbReference type="InterPro" id="IPR005118">
    <property type="entry name" value="TRCF_C"/>
</dbReference>
<dbReference type="SMART" id="SM00487">
    <property type="entry name" value="DEXDc"/>
    <property type="match status" value="1"/>
</dbReference>
<evidence type="ECO:0000256" key="8">
    <source>
        <dbReference type="SAM" id="MobiDB-lite"/>
    </source>
</evidence>
<dbReference type="Gene3D" id="3.40.50.300">
    <property type="entry name" value="P-loop containing nucleotide triphosphate hydrolases"/>
    <property type="match status" value="2"/>
</dbReference>
<gene>
    <name evidence="11" type="ORF">R1flu_011306</name>
</gene>
<dbReference type="Gene3D" id="2.40.10.170">
    <property type="match status" value="1"/>
</dbReference>
<protein>
    <recommendedName>
        <fullName evidence="13">Transcription-repair-coupling factor</fullName>
    </recommendedName>
</protein>
<keyword evidence="5" id="KW-0067">ATP-binding</keyword>
<keyword evidence="12" id="KW-1185">Reference proteome</keyword>
<dbReference type="InterPro" id="IPR027417">
    <property type="entry name" value="P-loop_NTPase"/>
</dbReference>
<proteinExistence type="predicted"/>
<dbReference type="InterPro" id="IPR011545">
    <property type="entry name" value="DEAD/DEAH_box_helicase_dom"/>
</dbReference>
<feature type="compositionally biased region" description="Low complexity" evidence="8">
    <location>
        <begin position="226"/>
        <end position="246"/>
    </location>
</feature>
<keyword evidence="2" id="KW-0227">DNA damage</keyword>
<evidence type="ECO:0000256" key="3">
    <source>
        <dbReference type="ARBA" id="ARBA00022801"/>
    </source>
</evidence>
<keyword evidence="3" id="KW-0378">Hydrolase</keyword>
<dbReference type="CDD" id="cd17991">
    <property type="entry name" value="DEXHc_TRCF"/>
    <property type="match status" value="1"/>
</dbReference>
<evidence type="ECO:0000259" key="10">
    <source>
        <dbReference type="PROSITE" id="PS51194"/>
    </source>
</evidence>
<dbReference type="GO" id="GO:0005524">
    <property type="term" value="F:ATP binding"/>
    <property type="evidence" value="ECO:0007669"/>
    <property type="project" value="UniProtKB-KW"/>
</dbReference>
<feature type="compositionally biased region" description="Basic and acidic residues" evidence="8">
    <location>
        <begin position="410"/>
        <end position="422"/>
    </location>
</feature>
<dbReference type="PROSITE" id="PS51192">
    <property type="entry name" value="HELICASE_ATP_BIND_1"/>
    <property type="match status" value="1"/>
</dbReference>
<dbReference type="SMART" id="SM00490">
    <property type="entry name" value="HELICc"/>
    <property type="match status" value="1"/>
</dbReference>
<feature type="region of interest" description="Disordered" evidence="8">
    <location>
        <begin position="275"/>
        <end position="454"/>
    </location>
</feature>
<feature type="compositionally biased region" description="Polar residues" evidence="8">
    <location>
        <begin position="247"/>
        <end position="257"/>
    </location>
</feature>
<keyword evidence="7" id="KW-0234">DNA repair</keyword>
<feature type="domain" description="Helicase ATP-binding" evidence="9">
    <location>
        <begin position="674"/>
        <end position="836"/>
    </location>
</feature>
<dbReference type="AlphaFoldDB" id="A0ABD1Z8J6"/>
<dbReference type="InterPro" id="IPR003711">
    <property type="entry name" value="CarD-like/TRCF_RID"/>
</dbReference>
<evidence type="ECO:0000256" key="6">
    <source>
        <dbReference type="ARBA" id="ARBA00023125"/>
    </source>
</evidence>
<keyword evidence="6" id="KW-0238">DNA-binding</keyword>
<dbReference type="GO" id="GO:0003677">
    <property type="term" value="F:DNA binding"/>
    <property type="evidence" value="ECO:0007669"/>
    <property type="project" value="UniProtKB-KW"/>
</dbReference>
<keyword evidence="4" id="KW-0347">Helicase</keyword>
<feature type="region of interest" description="Disordered" evidence="8">
    <location>
        <begin position="141"/>
        <end position="263"/>
    </location>
</feature>
<feature type="compositionally biased region" description="Low complexity" evidence="8">
    <location>
        <begin position="389"/>
        <end position="405"/>
    </location>
</feature>
<dbReference type="SMART" id="SM00982">
    <property type="entry name" value="TRCF"/>
    <property type="match status" value="1"/>
</dbReference>
<evidence type="ECO:0000256" key="7">
    <source>
        <dbReference type="ARBA" id="ARBA00023204"/>
    </source>
</evidence>
<dbReference type="InterPro" id="IPR014001">
    <property type="entry name" value="Helicase_ATP-bd"/>
</dbReference>
<sequence>MKMSSTMVCAPGLVVSGWRTPELGFFAGSPEILARRTRCRTSARGCGLRKECKLFCGSMLRLVYNGDKFVGSDGTFRSFTPVCVGQGSIRVFEETGYSRNWRRAAGVKRLGIPFEYGAKITPASRQLLNFRKSILISPSIRRTSKQQVETSTDDFSSPPRNSGQNSDLEKTPGANRIRSGSTSSREDVPVKGRSKSSRLESESLPPNPKSKFSTEQGYTPRLPRKLNSSSSSSSLSRSSSHSSRNSEATSPSPSKNSTDYRHSSYFNAGTAAFKSQALQDGKSKRPAAGSFSRILPNSKGPASNTGELTDSKTDERSPSSSTDSPISQSSMLTRYSRKSPPAKAPKISSARRTAAPSSTSQQLEVTVTNGKYPSSVGFPASDDMSVVRSTSNSSATSAATTSSGSDLAESLERGNIETERADLSSVPPEHVVSKSSGRRSIRKDSVASMTGTESLDRLHQQLEDQAKGNSSKTILQKPLGAEEANRLRDRLSEQKRKGMQAIQQKLLRGKQSTSRGEEEFSCTVDPDSLILGEYVVHKRVGVGKFIGLKFEVPPGKTKPAKYIYLKYADGIAKLKAKQAQRLLYRYHLPGETGRAPTLSKLKDPGVWEKRKSKGKVAIQKLVVNMMELYIHRLKQSRAPYPSVNSTAMAAFSAKFPHRPTPDQIQAFADVARDMTERDLPMDRLICGDVGFGKTEVALRAILIAVLAGKQVMVLSPSTVLAKQHYETIRDRFDVFPGIKVALLCRFQKESEKKDLVVGIHDGSLNIVVGTHALLGSQIKYNNLGLLVIDEEQRFGVKQKEKITCLKTTVDVLTLSATPIPRTLYLAMSGFRDASLLTTPPPERRPIRTHLLEYNQEVAWKAIQFEIERGGQVFYVVPRVRGIEDLQLFIQAQFPDIEVAIAHGKQSAASLEDAMEKFCEGETKILLCTNIIESGLDIRAVNTIIVEDVHLFGLAQLYQLRGRVGRAQREAHAYLFHPHKSLLTDEALERLVALEECCDLGQGFQLAERDMAIRGIGSLFGEQQSGDAAKIGIDLYFEMLLEGLSKVDNQRLPQVEYDSVQLELGLDTHIPSDYIKQSEEREEVWKAAELAAKESLRSLMLFTNRLRDNYGKEPVEMEMLLKMLYVRRMAADLGIHRIRTRGLSIIMETEMSPEAFEMIAASLTSESLLSSLTFESGHLEMQGLIGLPQERQLERVFSCLVDMVNSLPSFVKYI</sequence>
<reference evidence="11 12" key="1">
    <citation type="submission" date="2024-09" db="EMBL/GenBank/DDBJ databases">
        <title>Chromosome-scale assembly of Riccia fluitans.</title>
        <authorList>
            <person name="Paukszto L."/>
            <person name="Sawicki J."/>
            <person name="Karawczyk K."/>
            <person name="Piernik-Szablinska J."/>
            <person name="Szczecinska M."/>
            <person name="Mazdziarz M."/>
        </authorList>
    </citation>
    <scope>NUCLEOTIDE SEQUENCE [LARGE SCALE GENOMIC DNA]</scope>
    <source>
        <strain evidence="11">Rf_01</strain>
        <tissue evidence="11">Aerial parts of the thallus</tissue>
    </source>
</reference>
<feature type="compositionally biased region" description="Polar residues" evidence="8">
    <location>
        <begin position="361"/>
        <end position="372"/>
    </location>
</feature>
<evidence type="ECO:0000256" key="1">
    <source>
        <dbReference type="ARBA" id="ARBA00022741"/>
    </source>
</evidence>
<dbReference type="Pfam" id="PF00270">
    <property type="entry name" value="DEAD"/>
    <property type="match status" value="1"/>
</dbReference>
<comment type="caution">
    <text evidence="11">The sequence shown here is derived from an EMBL/GenBank/DDBJ whole genome shotgun (WGS) entry which is preliminary data.</text>
</comment>
<feature type="domain" description="Helicase C-terminal" evidence="10">
    <location>
        <begin position="845"/>
        <end position="1011"/>
    </location>
</feature>
<dbReference type="Pfam" id="PF03461">
    <property type="entry name" value="TRCF"/>
    <property type="match status" value="1"/>
</dbReference>
<dbReference type="PROSITE" id="PS51194">
    <property type="entry name" value="HELICASE_CTER"/>
    <property type="match status" value="1"/>
</dbReference>
<evidence type="ECO:0000313" key="11">
    <source>
        <dbReference type="EMBL" id="KAL2643719.1"/>
    </source>
</evidence>